<keyword evidence="6" id="KW-0028">Amino-acid biosynthesis</keyword>
<dbReference type="AlphaFoldDB" id="A0A8J5XIN5"/>
<evidence type="ECO:0000259" key="7">
    <source>
        <dbReference type="PROSITE" id="PS50280"/>
    </source>
</evidence>
<evidence type="ECO:0000256" key="1">
    <source>
        <dbReference type="ARBA" id="ARBA00004688"/>
    </source>
</evidence>
<dbReference type="InterPro" id="IPR013785">
    <property type="entry name" value="Aldolase_TIM"/>
</dbReference>
<dbReference type="Gene3D" id="2.170.270.10">
    <property type="entry name" value="SET domain"/>
    <property type="match status" value="1"/>
</dbReference>
<dbReference type="PANTHER" id="PTHR21337:SF0">
    <property type="entry name" value="PHOSPHO-2-DEHYDRO-3-DEOXYHEPTONATE ALDOLASE"/>
    <property type="match status" value="1"/>
</dbReference>
<dbReference type="GO" id="GO:0008652">
    <property type="term" value="P:amino acid biosynthetic process"/>
    <property type="evidence" value="ECO:0007669"/>
    <property type="project" value="UniProtKB-KW"/>
</dbReference>
<dbReference type="InterPro" id="IPR036278">
    <property type="entry name" value="Sialidase_sf"/>
</dbReference>
<dbReference type="SUPFAM" id="SSF51569">
    <property type="entry name" value="Aldolase"/>
    <property type="match status" value="1"/>
</dbReference>
<comment type="caution">
    <text evidence="8">The sequence shown here is derived from an EMBL/GenBank/DDBJ whole genome shotgun (WGS) entry which is preliminary data.</text>
</comment>
<dbReference type="Gene3D" id="3.20.20.70">
    <property type="entry name" value="Aldolase class I"/>
    <property type="match status" value="1"/>
</dbReference>
<dbReference type="GO" id="GO:0009423">
    <property type="term" value="P:chorismate biosynthetic process"/>
    <property type="evidence" value="ECO:0007669"/>
    <property type="project" value="UniProtKB-UniPathway"/>
</dbReference>
<dbReference type="Pfam" id="PF13088">
    <property type="entry name" value="BNR_2"/>
    <property type="match status" value="1"/>
</dbReference>
<dbReference type="CDD" id="cd20071">
    <property type="entry name" value="SET_SMYD"/>
    <property type="match status" value="1"/>
</dbReference>
<gene>
    <name evidence="8" type="ORF">KFE25_013371</name>
</gene>
<comment type="pathway">
    <text evidence="1 6">Metabolic intermediate biosynthesis; chorismate biosynthesis; chorismate from D-erythrose 4-phosphate and phosphoenolpyruvate: step 1/7.</text>
</comment>
<dbReference type="PROSITE" id="PS50280">
    <property type="entry name" value="SET"/>
    <property type="match status" value="1"/>
</dbReference>
<dbReference type="Pfam" id="PF00856">
    <property type="entry name" value="SET"/>
    <property type="match status" value="1"/>
</dbReference>
<sequence length="865" mass="91578">MDDGESAFLRQQRGARATRAAAVGDVLGVFQPPRVIPAVASTLRAGSAMWFTEREGGGLVGFDIRGTLLHRLNHSCEPNCSVQHASGGRVAVVALNPITPGAELLIDYLAGSDSAFSHLWFKCRCALCERRARQVRGAAVVMMSTPPCVLLCALCPRLAAALVVLALTAAWLAWRPGSPARTRPPEAAGLVVRDGAGGAVQLGSGEHAGRLVFPCNHAHTTVDGYVRRTAHVLLADTHGERLRLRVGGCAAAHSNEAAVAEASAPGMLLLNARDMSGRCERWAAESPDGGASWRDAERVRELIEPQMHGCHVALVRCAGASARLAFANPASVRREGLTIRWSDDDGRTWPRVLVMHAGPFAYCSLAALPPGGVGCPAGEGPLAVLFECGNNGGSPYARIDFAIAHSESRRAAAGPRTTAPCPVTAATARAHRPCASSKAATTTAAMAEYEDKALEASVFAKLSKLPPLVQPAECDELKALLAKAADGKAFIVQGGDCAERFMDCEAERLEAQLKVLVQMGAIVGQATGTPPVVIARIAGQYGKPRSKPTETVDGFGEIMSFKGDNINGYEPAERKWDPKRLLDGYFHSAATLNYLRSLRMSADLSSFKDIDVGFTASSAAHAQNVQIAAGVKKSGKTAEQAVFFTAHEAMQLDLEEALTRPVGEAHYNLSAHLVWIGDRTRQLLGGHVEYFRGLANPIGVKVGPSMKDDELADLVTVLNPHKEAGKLVIITRYGSGKIDEFLPKHIAAVKATGIPVVWQCDGVHGNTITANGGLKTRAFDDVMAECTKALAIHRAAGSVLAGIHLEVTGQQTVTECTGGCALVSEDDLKTNYETWCDPRLNAKQALEAALTMARELGPASAGIEN</sequence>
<evidence type="ECO:0000313" key="8">
    <source>
        <dbReference type="EMBL" id="KAG8468288.1"/>
    </source>
</evidence>
<dbReference type="InterPro" id="IPR046341">
    <property type="entry name" value="SET_dom_sf"/>
</dbReference>
<protein>
    <recommendedName>
        <fullName evidence="6">Phospho-2-dehydro-3-deoxyheptonate aldolase</fullName>
        <ecNumber evidence="6">2.5.1.54</ecNumber>
    </recommendedName>
</protein>
<evidence type="ECO:0000256" key="4">
    <source>
        <dbReference type="ARBA" id="ARBA00047508"/>
    </source>
</evidence>
<evidence type="ECO:0000256" key="5">
    <source>
        <dbReference type="PIRSR" id="PIRSR602480-1"/>
    </source>
</evidence>
<dbReference type="InterPro" id="IPR002480">
    <property type="entry name" value="DAHP_synth_2"/>
</dbReference>
<keyword evidence="5" id="KW-0464">Manganese</keyword>
<comment type="catalytic activity">
    <reaction evidence="4 6">
        <text>D-erythrose 4-phosphate + phosphoenolpyruvate + H2O = 7-phospho-2-dehydro-3-deoxy-D-arabino-heptonate + phosphate</text>
        <dbReference type="Rhea" id="RHEA:14717"/>
        <dbReference type="ChEBI" id="CHEBI:15377"/>
        <dbReference type="ChEBI" id="CHEBI:16897"/>
        <dbReference type="ChEBI" id="CHEBI:43474"/>
        <dbReference type="ChEBI" id="CHEBI:58394"/>
        <dbReference type="ChEBI" id="CHEBI:58702"/>
        <dbReference type="EC" id="2.5.1.54"/>
    </reaction>
</comment>
<feature type="binding site" evidence="5">
    <location>
        <position position="806"/>
    </location>
    <ligand>
        <name>Mn(2+)</name>
        <dbReference type="ChEBI" id="CHEBI:29035"/>
    </ligand>
</feature>
<evidence type="ECO:0000256" key="2">
    <source>
        <dbReference type="ARBA" id="ARBA00008911"/>
    </source>
</evidence>
<feature type="binding site" evidence="5">
    <location>
        <position position="764"/>
    </location>
    <ligand>
        <name>Mn(2+)</name>
        <dbReference type="ChEBI" id="CHEBI:29035"/>
    </ligand>
</feature>
<dbReference type="Proteomes" id="UP000751190">
    <property type="component" value="Unassembled WGS sequence"/>
</dbReference>
<organism evidence="8 9">
    <name type="scientific">Diacronema lutheri</name>
    <name type="common">Unicellular marine alga</name>
    <name type="synonym">Monochrysis lutheri</name>
    <dbReference type="NCBI Taxonomy" id="2081491"/>
    <lineage>
        <taxon>Eukaryota</taxon>
        <taxon>Haptista</taxon>
        <taxon>Haptophyta</taxon>
        <taxon>Pavlovophyceae</taxon>
        <taxon>Pavlovales</taxon>
        <taxon>Pavlovaceae</taxon>
        <taxon>Diacronema</taxon>
    </lineage>
</organism>
<feature type="domain" description="SET" evidence="7">
    <location>
        <begin position="1"/>
        <end position="109"/>
    </location>
</feature>
<keyword evidence="3 6" id="KW-0808">Transferase</keyword>
<keyword evidence="9" id="KW-1185">Reference proteome</keyword>
<keyword evidence="5" id="KW-0104">Cadmium</keyword>
<feature type="binding site" evidence="5">
    <location>
        <position position="497"/>
    </location>
    <ligand>
        <name>Mn(2+)</name>
        <dbReference type="ChEBI" id="CHEBI:29035"/>
    </ligand>
</feature>
<name>A0A8J5XIN5_DIALT</name>
<feature type="binding site" evidence="5">
    <location>
        <position position="536"/>
    </location>
    <ligand>
        <name>phosphoenolpyruvate</name>
        <dbReference type="ChEBI" id="CHEBI:58702"/>
    </ligand>
</feature>
<feature type="binding site" evidence="5">
    <location>
        <position position="701"/>
    </location>
    <ligand>
        <name>phosphoenolpyruvate</name>
        <dbReference type="ChEBI" id="CHEBI:58702"/>
    </ligand>
</feature>
<evidence type="ECO:0000256" key="3">
    <source>
        <dbReference type="ARBA" id="ARBA00022679"/>
    </source>
</evidence>
<dbReference type="PANTHER" id="PTHR21337">
    <property type="entry name" value="PHOSPHO-2-DEHYDRO-3-DEOXYHEPTONATE ALDOLASE 1, 2"/>
    <property type="match status" value="1"/>
</dbReference>
<reference evidence="8" key="1">
    <citation type="submission" date="2021-05" db="EMBL/GenBank/DDBJ databases">
        <title>The genome of the haptophyte Pavlova lutheri (Diacronema luteri, Pavlovales) - a model for lipid biosynthesis in eukaryotic algae.</title>
        <authorList>
            <person name="Hulatt C.J."/>
            <person name="Posewitz M.C."/>
        </authorList>
    </citation>
    <scope>NUCLEOTIDE SEQUENCE</scope>
    <source>
        <strain evidence="8">NIVA-4/92</strain>
    </source>
</reference>
<proteinExistence type="inferred from homology"/>
<dbReference type="InterPro" id="IPR011040">
    <property type="entry name" value="Sialidase"/>
</dbReference>
<dbReference type="OrthoDB" id="2338at2759"/>
<dbReference type="Gene3D" id="2.120.10.10">
    <property type="match status" value="1"/>
</dbReference>
<accession>A0A8J5XIN5</accession>
<dbReference type="UniPathway" id="UPA00053">
    <property type="reaction ID" value="UER00084"/>
</dbReference>
<feature type="binding site" evidence="5">
    <location>
        <position position="732"/>
    </location>
    <ligand>
        <name>phosphoenolpyruvate</name>
        <dbReference type="ChEBI" id="CHEBI:58702"/>
    </ligand>
</feature>
<dbReference type="InterPro" id="IPR001214">
    <property type="entry name" value="SET_dom"/>
</dbReference>
<dbReference type="GO" id="GO:0009073">
    <property type="term" value="P:aromatic amino acid family biosynthetic process"/>
    <property type="evidence" value="ECO:0007669"/>
    <property type="project" value="UniProtKB-KW"/>
</dbReference>
<dbReference type="EC" id="2.5.1.54" evidence="6"/>
<evidence type="ECO:0000256" key="6">
    <source>
        <dbReference type="RuleBase" id="RU363071"/>
    </source>
</evidence>
<dbReference type="CDD" id="cd15482">
    <property type="entry name" value="Sialidase_non-viral"/>
    <property type="match status" value="1"/>
</dbReference>
<dbReference type="SUPFAM" id="SSF82199">
    <property type="entry name" value="SET domain"/>
    <property type="match status" value="1"/>
</dbReference>
<dbReference type="GO" id="GO:0003849">
    <property type="term" value="F:3-deoxy-7-phosphoheptulonate synthase activity"/>
    <property type="evidence" value="ECO:0007669"/>
    <property type="project" value="UniProtKB-EC"/>
</dbReference>
<dbReference type="EMBL" id="JAGTXO010000004">
    <property type="protein sequence ID" value="KAG8468288.1"/>
    <property type="molecule type" value="Genomic_DNA"/>
</dbReference>
<dbReference type="SUPFAM" id="SSF50939">
    <property type="entry name" value="Sialidases"/>
    <property type="match status" value="1"/>
</dbReference>
<comment type="similarity">
    <text evidence="2 6">Belongs to the class-II DAHP synthase family.</text>
</comment>
<dbReference type="Pfam" id="PF01474">
    <property type="entry name" value="DAHP_synth_2"/>
    <property type="match status" value="1"/>
</dbReference>
<feature type="binding site" evidence="5">
    <location>
        <position position="837"/>
    </location>
    <ligand>
        <name>Mn(2+)</name>
        <dbReference type="ChEBI" id="CHEBI:29035"/>
    </ligand>
</feature>
<keyword evidence="5" id="KW-0170">Cobalt</keyword>
<comment type="cofactor">
    <cofactor evidence="5">
        <name>Mn(2+)</name>
        <dbReference type="ChEBI" id="CHEBI:29035"/>
    </cofactor>
    <cofactor evidence="5">
        <name>Co(2+)</name>
        <dbReference type="ChEBI" id="CHEBI:48828"/>
    </cofactor>
    <cofactor evidence="5">
        <name>Cd(2+)</name>
        <dbReference type="ChEBI" id="CHEBI:48775"/>
    </cofactor>
    <text evidence="5">Binds 1 divalent cation per subunit. The enzyme is active with manganese, cobalt or cadmium ions.</text>
</comment>
<keyword evidence="6" id="KW-0057">Aromatic amino acid biosynthesis</keyword>
<evidence type="ECO:0000313" key="9">
    <source>
        <dbReference type="Proteomes" id="UP000751190"/>
    </source>
</evidence>